<dbReference type="SUPFAM" id="SSF102546">
    <property type="entry name" value="RbsD-like"/>
    <property type="match status" value="1"/>
</dbReference>
<feature type="non-terminal residue" evidence="4">
    <location>
        <position position="1"/>
    </location>
</feature>
<evidence type="ECO:0000256" key="2">
    <source>
        <dbReference type="ARBA" id="ARBA00023235"/>
    </source>
</evidence>
<dbReference type="PANTHER" id="PTHR37831">
    <property type="entry name" value="D-RIBOSE PYRANASE"/>
    <property type="match status" value="1"/>
</dbReference>
<dbReference type="InterPro" id="IPR023064">
    <property type="entry name" value="D-ribose_pyranase"/>
</dbReference>
<sequence length="52" mass="5725">LYEEVKSLLTGVPIETIPHEELKQLTHSAKAVVRTGEFTPYANVILVSGVVF</sequence>
<keyword evidence="2" id="KW-0413">Isomerase</keyword>
<name>X1GT83_9ZZZZ</name>
<dbReference type="GO" id="GO:0016872">
    <property type="term" value="F:intramolecular lyase activity"/>
    <property type="evidence" value="ECO:0007669"/>
    <property type="project" value="InterPro"/>
</dbReference>
<dbReference type="InterPro" id="IPR023750">
    <property type="entry name" value="RbsD-like_sf"/>
</dbReference>
<dbReference type="AlphaFoldDB" id="X1GT83"/>
<accession>X1GT83</accession>
<dbReference type="GO" id="GO:0019303">
    <property type="term" value="P:D-ribose catabolic process"/>
    <property type="evidence" value="ECO:0007669"/>
    <property type="project" value="TreeGrafter"/>
</dbReference>
<dbReference type="EMBL" id="BARU01006069">
    <property type="protein sequence ID" value="GAH44824.1"/>
    <property type="molecule type" value="Genomic_DNA"/>
</dbReference>
<evidence type="ECO:0000256" key="3">
    <source>
        <dbReference type="ARBA" id="ARBA00023277"/>
    </source>
</evidence>
<organism evidence="4">
    <name type="scientific">marine sediment metagenome</name>
    <dbReference type="NCBI Taxonomy" id="412755"/>
    <lineage>
        <taxon>unclassified sequences</taxon>
        <taxon>metagenomes</taxon>
        <taxon>ecological metagenomes</taxon>
    </lineage>
</organism>
<dbReference type="Pfam" id="PF05025">
    <property type="entry name" value="RbsD_FucU"/>
    <property type="match status" value="1"/>
</dbReference>
<evidence type="ECO:0000313" key="4">
    <source>
        <dbReference type="EMBL" id="GAH44824.1"/>
    </source>
</evidence>
<dbReference type="GO" id="GO:0005829">
    <property type="term" value="C:cytosol"/>
    <property type="evidence" value="ECO:0007669"/>
    <property type="project" value="TreeGrafter"/>
</dbReference>
<dbReference type="GO" id="GO:0048029">
    <property type="term" value="F:monosaccharide binding"/>
    <property type="evidence" value="ECO:0007669"/>
    <property type="project" value="InterPro"/>
</dbReference>
<comment type="caution">
    <text evidence="4">The sequence shown here is derived from an EMBL/GenBank/DDBJ whole genome shotgun (WGS) entry which is preliminary data.</text>
</comment>
<dbReference type="PANTHER" id="PTHR37831:SF1">
    <property type="entry name" value="D-RIBOSE PYRANASE"/>
    <property type="match status" value="1"/>
</dbReference>
<protein>
    <recommendedName>
        <fullName evidence="5">D-ribose pyranase</fullName>
    </recommendedName>
</protein>
<dbReference type="GO" id="GO:0016866">
    <property type="term" value="F:intramolecular transferase activity"/>
    <property type="evidence" value="ECO:0007669"/>
    <property type="project" value="TreeGrafter"/>
</dbReference>
<dbReference type="Gene3D" id="3.40.1650.10">
    <property type="entry name" value="RbsD-like domain"/>
    <property type="match status" value="1"/>
</dbReference>
<keyword evidence="1" id="KW-0963">Cytoplasm</keyword>
<reference evidence="4" key="1">
    <citation type="journal article" date="2014" name="Front. Microbiol.">
        <title>High frequency of phylogenetically diverse reductive dehalogenase-homologous genes in deep subseafloor sedimentary metagenomes.</title>
        <authorList>
            <person name="Kawai M."/>
            <person name="Futagami T."/>
            <person name="Toyoda A."/>
            <person name="Takaki Y."/>
            <person name="Nishi S."/>
            <person name="Hori S."/>
            <person name="Arai W."/>
            <person name="Tsubouchi T."/>
            <person name="Morono Y."/>
            <person name="Uchiyama I."/>
            <person name="Ito T."/>
            <person name="Fujiyama A."/>
            <person name="Inagaki F."/>
            <person name="Takami H."/>
        </authorList>
    </citation>
    <scope>NUCLEOTIDE SEQUENCE</scope>
    <source>
        <strain evidence="4">Expedition CK06-06</strain>
    </source>
</reference>
<proteinExistence type="predicted"/>
<evidence type="ECO:0000256" key="1">
    <source>
        <dbReference type="ARBA" id="ARBA00022490"/>
    </source>
</evidence>
<evidence type="ECO:0008006" key="5">
    <source>
        <dbReference type="Google" id="ProtNLM"/>
    </source>
</evidence>
<keyword evidence="3" id="KW-0119">Carbohydrate metabolism</keyword>
<gene>
    <name evidence="4" type="ORF">S03H2_11924</name>
</gene>
<dbReference type="InterPro" id="IPR007721">
    <property type="entry name" value="RbsD_FucU"/>
</dbReference>